<protein>
    <recommendedName>
        <fullName evidence="1">F-box domain-containing protein</fullName>
    </recommendedName>
</protein>
<dbReference type="SUPFAM" id="SSF81383">
    <property type="entry name" value="F-box domain"/>
    <property type="match status" value="1"/>
</dbReference>
<feature type="domain" description="F-box" evidence="1">
    <location>
        <begin position="1"/>
        <end position="50"/>
    </location>
</feature>
<dbReference type="InterPro" id="IPR036047">
    <property type="entry name" value="F-box-like_dom_sf"/>
</dbReference>
<evidence type="ECO:0000313" key="2">
    <source>
        <dbReference type="EMBL" id="KAJ7303066.1"/>
    </source>
</evidence>
<accession>A0AAD6Z0T9</accession>
<dbReference type="InterPro" id="IPR001810">
    <property type="entry name" value="F-box_dom"/>
</dbReference>
<organism evidence="2 3">
    <name type="scientific">Mycena albidolilacea</name>
    <dbReference type="NCBI Taxonomy" id="1033008"/>
    <lineage>
        <taxon>Eukaryota</taxon>
        <taxon>Fungi</taxon>
        <taxon>Dikarya</taxon>
        <taxon>Basidiomycota</taxon>
        <taxon>Agaricomycotina</taxon>
        <taxon>Agaricomycetes</taxon>
        <taxon>Agaricomycetidae</taxon>
        <taxon>Agaricales</taxon>
        <taxon>Marasmiineae</taxon>
        <taxon>Mycenaceae</taxon>
        <taxon>Mycena</taxon>
    </lineage>
</organism>
<dbReference type="PROSITE" id="PS50181">
    <property type="entry name" value="FBOX"/>
    <property type="match status" value="1"/>
</dbReference>
<dbReference type="AlphaFoldDB" id="A0AAD6Z0T9"/>
<dbReference type="CDD" id="cd09917">
    <property type="entry name" value="F-box_SF"/>
    <property type="match status" value="1"/>
</dbReference>
<dbReference type="Pfam" id="PF12937">
    <property type="entry name" value="F-box-like"/>
    <property type="match status" value="1"/>
</dbReference>
<sequence>MSPREQVPYELWLEIFRSLPPVALKHLSLTCTEFKAISRPHLFNEFYFRLYKSCGADGILLLPTTTEVNRAMERLEFWCSDEIAPHVRSCVIAPWHKSGPVGPRWDFAATSTPYVLLVAFFERLGAFTGLQNFSATDIHFTQSGVASLCRAPALASVRLEDCSIAPGEHIDISSRSLGVARFFHHMRTGATGNGDIWFSLLRPDSLQEVDLTLDLNPGLFGDNKAIPSFPNVHTFATTVKSPTIPYIISILSKFSAVQNFSIICWGELRHVPDLRAEASSLLMVLRHYTGPSETIAFLLPGPISPTSPSRTAIPSTS</sequence>
<evidence type="ECO:0000259" key="1">
    <source>
        <dbReference type="PROSITE" id="PS50181"/>
    </source>
</evidence>
<reference evidence="2" key="1">
    <citation type="submission" date="2023-03" db="EMBL/GenBank/DDBJ databases">
        <title>Massive genome expansion in bonnet fungi (Mycena s.s.) driven by repeated elements and novel gene families across ecological guilds.</title>
        <authorList>
            <consortium name="Lawrence Berkeley National Laboratory"/>
            <person name="Harder C.B."/>
            <person name="Miyauchi S."/>
            <person name="Viragh M."/>
            <person name="Kuo A."/>
            <person name="Thoen E."/>
            <person name="Andreopoulos B."/>
            <person name="Lu D."/>
            <person name="Skrede I."/>
            <person name="Drula E."/>
            <person name="Henrissat B."/>
            <person name="Morin E."/>
            <person name="Kohler A."/>
            <person name="Barry K."/>
            <person name="LaButti K."/>
            <person name="Morin E."/>
            <person name="Salamov A."/>
            <person name="Lipzen A."/>
            <person name="Mereny Z."/>
            <person name="Hegedus B."/>
            <person name="Baldrian P."/>
            <person name="Stursova M."/>
            <person name="Weitz H."/>
            <person name="Taylor A."/>
            <person name="Grigoriev I.V."/>
            <person name="Nagy L.G."/>
            <person name="Martin F."/>
            <person name="Kauserud H."/>
        </authorList>
    </citation>
    <scope>NUCLEOTIDE SEQUENCE</scope>
    <source>
        <strain evidence="2">CBHHK002</strain>
    </source>
</reference>
<proteinExistence type="predicted"/>
<dbReference type="Proteomes" id="UP001218218">
    <property type="component" value="Unassembled WGS sequence"/>
</dbReference>
<evidence type="ECO:0000313" key="3">
    <source>
        <dbReference type="Proteomes" id="UP001218218"/>
    </source>
</evidence>
<keyword evidence="3" id="KW-1185">Reference proteome</keyword>
<gene>
    <name evidence="2" type="ORF">DFH08DRAFT_57004</name>
</gene>
<dbReference type="EMBL" id="JARIHO010000108">
    <property type="protein sequence ID" value="KAJ7303066.1"/>
    <property type="molecule type" value="Genomic_DNA"/>
</dbReference>
<name>A0AAD6Z0T9_9AGAR</name>
<comment type="caution">
    <text evidence="2">The sequence shown here is derived from an EMBL/GenBank/DDBJ whole genome shotgun (WGS) entry which is preliminary data.</text>
</comment>